<dbReference type="RefSeq" id="WP_320231858.1">
    <property type="nucleotide sequence ID" value="NZ_JAVIJF010000004.1"/>
</dbReference>
<evidence type="ECO:0000313" key="2">
    <source>
        <dbReference type="Proteomes" id="UP001276840"/>
    </source>
</evidence>
<comment type="caution">
    <text evidence="1">The sequence shown here is derived from an EMBL/GenBank/DDBJ whole genome shotgun (WGS) entry which is preliminary data.</text>
</comment>
<accession>A0ABU4ZGI6</accession>
<evidence type="ECO:0008006" key="3">
    <source>
        <dbReference type="Google" id="ProtNLM"/>
    </source>
</evidence>
<organism evidence="1 2">
    <name type="scientific">Mesorhizobium montanum</name>
    <dbReference type="NCBI Taxonomy" id="3072323"/>
    <lineage>
        <taxon>Bacteria</taxon>
        <taxon>Pseudomonadati</taxon>
        <taxon>Pseudomonadota</taxon>
        <taxon>Alphaproteobacteria</taxon>
        <taxon>Hyphomicrobiales</taxon>
        <taxon>Phyllobacteriaceae</taxon>
        <taxon>Mesorhizobium</taxon>
    </lineage>
</organism>
<proteinExistence type="predicted"/>
<reference evidence="1 2" key="1">
    <citation type="submission" date="2023-08" db="EMBL/GenBank/DDBJ databases">
        <title>Implementing the SeqCode for naming new Mesorhizobium species isolated from Vachellia karroo root nodules.</title>
        <authorList>
            <person name="Van Lill M."/>
        </authorList>
    </citation>
    <scope>NUCLEOTIDE SEQUENCE [LARGE SCALE GENOMIC DNA]</scope>
    <source>
        <strain evidence="1 2">MSK 1335</strain>
    </source>
</reference>
<sequence length="112" mass="12055">MLMTDAPRDSELVRTAQAKFDLSVFGLDCVKRAAYRITGNAAVEITIEDGFTICTINFSKAVGRASADAAIERLQLEVLDQDLRGTIAAETTSVRNAILALAFSRSGLQSDD</sequence>
<gene>
    <name evidence="1" type="ORF">RFM68_06295</name>
</gene>
<evidence type="ECO:0000313" key="1">
    <source>
        <dbReference type="EMBL" id="MDX8524110.1"/>
    </source>
</evidence>
<keyword evidence="2" id="KW-1185">Reference proteome</keyword>
<name>A0ABU4ZGI6_9HYPH</name>
<dbReference type="Proteomes" id="UP001276840">
    <property type="component" value="Unassembled WGS sequence"/>
</dbReference>
<dbReference type="EMBL" id="JAVIJF010000004">
    <property type="protein sequence ID" value="MDX8524110.1"/>
    <property type="molecule type" value="Genomic_DNA"/>
</dbReference>
<protein>
    <recommendedName>
        <fullName evidence="3">His-Xaa-Ser system protein HxsD</fullName>
    </recommendedName>
</protein>